<evidence type="ECO:0000313" key="2">
    <source>
        <dbReference type="EMBL" id="KAA8572833.1"/>
    </source>
</evidence>
<feature type="region of interest" description="Disordered" evidence="1">
    <location>
        <begin position="200"/>
        <end position="261"/>
    </location>
</feature>
<reference evidence="2 3" key="1">
    <citation type="submission" date="2019-06" db="EMBL/GenBank/DDBJ databases">
        <title>Genome Sequence of the Brown Rot Fungal Pathogen Monilinia fructicola.</title>
        <authorList>
            <person name="De Miccolis Angelini R.M."/>
            <person name="Landi L."/>
            <person name="Abate D."/>
            <person name="Pollastro S."/>
            <person name="Romanazzi G."/>
            <person name="Faretra F."/>
        </authorList>
    </citation>
    <scope>NUCLEOTIDE SEQUENCE [LARGE SCALE GENOMIC DNA]</scope>
    <source>
        <strain evidence="2 3">Mfrc123</strain>
    </source>
</reference>
<feature type="compositionally biased region" description="Basic and acidic residues" evidence="1">
    <location>
        <begin position="200"/>
        <end position="211"/>
    </location>
</feature>
<proteinExistence type="predicted"/>
<dbReference type="AlphaFoldDB" id="A0A5M9JWJ0"/>
<sequence length="353" mass="38218">MSQQQNQTTTGRMVNHVNYTKEEKEEREAVMGRFLGAINFTQPAMSSPLSLDAFKAVIVESYTECKKSKDPDAFAPSRSRLQCIYNDKMALSNDPKAVLHKPEDFCGTEATWKHDMKTKYLLRGTQVHVSVKGKDGVTWQELVPLEEYFSIFAQSHLDDSERHCGRDKTYKVSAAGERQGLSKKLITALINRCGCFKKREREGDEGAEERPARRRAGIPAVATPSPPPPASASHSPAPVFEPSLPNSPPHSASPPDAFHSAASPPVAFHPAASLPFAFHPAASLPFASPPIASPPIAFHPAASHPAASPPAAAEGFIGFIFNGSLGAQNSFGEFSTGRIPQAPQNTIDPRLLL</sequence>
<keyword evidence="3" id="KW-1185">Reference proteome</keyword>
<dbReference type="VEuPathDB" id="FungiDB:MFRU_003g00640"/>
<name>A0A5M9JWJ0_MONFR</name>
<gene>
    <name evidence="2" type="ORF">EYC84_003404</name>
</gene>
<protein>
    <submittedName>
        <fullName evidence="2">Uncharacterized protein</fullName>
    </submittedName>
</protein>
<evidence type="ECO:0000256" key="1">
    <source>
        <dbReference type="SAM" id="MobiDB-lite"/>
    </source>
</evidence>
<dbReference type="Proteomes" id="UP000322873">
    <property type="component" value="Unassembled WGS sequence"/>
</dbReference>
<dbReference type="EMBL" id="VICG01000004">
    <property type="protein sequence ID" value="KAA8572833.1"/>
    <property type="molecule type" value="Genomic_DNA"/>
</dbReference>
<evidence type="ECO:0000313" key="3">
    <source>
        <dbReference type="Proteomes" id="UP000322873"/>
    </source>
</evidence>
<comment type="caution">
    <text evidence="2">The sequence shown here is derived from an EMBL/GenBank/DDBJ whole genome shotgun (WGS) entry which is preliminary data.</text>
</comment>
<feature type="region of interest" description="Disordered" evidence="1">
    <location>
        <begin position="334"/>
        <end position="353"/>
    </location>
</feature>
<accession>A0A5M9JWJ0</accession>
<organism evidence="2 3">
    <name type="scientific">Monilinia fructicola</name>
    <name type="common">Brown rot fungus</name>
    <name type="synonym">Ciboria fructicola</name>
    <dbReference type="NCBI Taxonomy" id="38448"/>
    <lineage>
        <taxon>Eukaryota</taxon>
        <taxon>Fungi</taxon>
        <taxon>Dikarya</taxon>
        <taxon>Ascomycota</taxon>
        <taxon>Pezizomycotina</taxon>
        <taxon>Leotiomycetes</taxon>
        <taxon>Helotiales</taxon>
        <taxon>Sclerotiniaceae</taxon>
        <taxon>Monilinia</taxon>
    </lineage>
</organism>